<gene>
    <name evidence="3" type="ORF">RDV89_03500</name>
</gene>
<feature type="transmembrane region" description="Helical" evidence="2">
    <location>
        <begin position="166"/>
        <end position="187"/>
    </location>
</feature>
<evidence type="ECO:0000256" key="1">
    <source>
        <dbReference type="SAM" id="MobiDB-lite"/>
    </source>
</evidence>
<dbReference type="Pfam" id="PF09997">
    <property type="entry name" value="DUF2238"/>
    <property type="match status" value="1"/>
</dbReference>
<reference evidence="3 4" key="1">
    <citation type="submission" date="2023-08" db="EMBL/GenBank/DDBJ databases">
        <title>Nocardioides seae sp. nov., a bacterium isolated from a soil.</title>
        <authorList>
            <person name="Wang X."/>
        </authorList>
    </citation>
    <scope>NUCLEOTIDE SEQUENCE [LARGE SCALE GENOMIC DNA]</scope>
    <source>
        <strain evidence="3 4">YZH12</strain>
    </source>
</reference>
<keyword evidence="2" id="KW-0812">Transmembrane</keyword>
<evidence type="ECO:0000256" key="2">
    <source>
        <dbReference type="SAM" id="Phobius"/>
    </source>
</evidence>
<protein>
    <recommendedName>
        <fullName evidence="5">VanZ-like domain-containing protein</fullName>
    </recommendedName>
</protein>
<comment type="caution">
    <text evidence="3">The sequence shown here is derived from an EMBL/GenBank/DDBJ whole genome shotgun (WGS) entry which is preliminary data.</text>
</comment>
<feature type="compositionally biased region" description="Low complexity" evidence="1">
    <location>
        <begin position="14"/>
        <end position="27"/>
    </location>
</feature>
<keyword evidence="4" id="KW-1185">Reference proteome</keyword>
<evidence type="ECO:0008006" key="5">
    <source>
        <dbReference type="Google" id="ProtNLM"/>
    </source>
</evidence>
<evidence type="ECO:0000313" key="3">
    <source>
        <dbReference type="EMBL" id="MDT9592115.1"/>
    </source>
</evidence>
<feature type="transmembrane region" description="Helical" evidence="2">
    <location>
        <begin position="135"/>
        <end position="154"/>
    </location>
</feature>
<name>A0ABU3PSA6_9ACTN</name>
<keyword evidence="2" id="KW-0472">Membrane</keyword>
<organism evidence="3 4">
    <name type="scientific">Nocardioides imazamoxiresistens</name>
    <dbReference type="NCBI Taxonomy" id="3231893"/>
    <lineage>
        <taxon>Bacteria</taxon>
        <taxon>Bacillati</taxon>
        <taxon>Actinomycetota</taxon>
        <taxon>Actinomycetes</taxon>
        <taxon>Propionibacteriales</taxon>
        <taxon>Nocardioidaceae</taxon>
        <taxon>Nocardioides</taxon>
    </lineage>
</organism>
<feature type="transmembrane region" description="Helical" evidence="2">
    <location>
        <begin position="199"/>
        <end position="217"/>
    </location>
</feature>
<keyword evidence="2" id="KW-1133">Transmembrane helix</keyword>
<dbReference type="Proteomes" id="UP001268542">
    <property type="component" value="Unassembled WGS sequence"/>
</dbReference>
<sequence>MTPVETPDPLRPTAAAPVAPAAPAAPAGHLSGTEAGTVHGAVKLVDVAAKTTLVVMLVAALVDPDGAHLRDKGAEARAIGYTAAAFALPALWFALWQHRVRFPWLADTLITVTCFSDILGNRLDLYDSIWWFDDWMHFFNLVLLAAAVIVLTLPRTASLGALVERALAFGATAAIAWELAEYAAFLSESTEKRFAYEDTLGDLGLGVVGAVVGAWVVHRLWARGRLRHAEPVVQVPPAGEAPTAGQVR</sequence>
<accession>A0ABU3PSA6</accession>
<feature type="transmembrane region" description="Helical" evidence="2">
    <location>
        <begin position="78"/>
        <end position="96"/>
    </location>
</feature>
<dbReference type="InterPro" id="IPR014509">
    <property type="entry name" value="YjdF-like"/>
</dbReference>
<dbReference type="RefSeq" id="WP_315731334.1">
    <property type="nucleotide sequence ID" value="NZ_JAVYII010000001.1"/>
</dbReference>
<dbReference type="EMBL" id="JAVYII010000001">
    <property type="protein sequence ID" value="MDT9592115.1"/>
    <property type="molecule type" value="Genomic_DNA"/>
</dbReference>
<feature type="region of interest" description="Disordered" evidence="1">
    <location>
        <begin position="1"/>
        <end position="27"/>
    </location>
</feature>
<evidence type="ECO:0000313" key="4">
    <source>
        <dbReference type="Proteomes" id="UP001268542"/>
    </source>
</evidence>
<proteinExistence type="predicted"/>